<dbReference type="EMBL" id="CAHPSC010000017">
    <property type="protein sequence ID" value="CAB5684199.1"/>
    <property type="molecule type" value="Genomic_DNA"/>
</dbReference>
<sequence>MRLARYIGCLIFWNLGLTAAVMAQKAPSSSVYTCTDASGQHLTSDRPIPQCQDREQRVLGPSGMERSRLGPALTETEMAERLEQRRQAALLQQREKEQRRRDAALLARYPDRRSHDAARRGSLQTIEEQQVMVQQRLGLLGREQAQLQQELEFYAKDPGKAPARLRTSMQEVGQEMQEQRLLLQGHQDDARRVHNRFDAELQRLQPLWNPQAGTPPRP</sequence>
<protein>
    <recommendedName>
        <fullName evidence="4">DUF4124 domain-containing protein</fullName>
    </recommendedName>
</protein>
<proteinExistence type="predicted"/>
<reference evidence="2" key="1">
    <citation type="submission" date="2020-05" db="EMBL/GenBank/DDBJ databases">
        <authorList>
            <person name="Delgado-Blas J."/>
        </authorList>
    </citation>
    <scope>NUCLEOTIDE SEQUENCE</scope>
    <source>
        <strain evidence="2">BB1454</strain>
    </source>
</reference>
<evidence type="ECO:0000256" key="1">
    <source>
        <dbReference type="SAM" id="SignalP"/>
    </source>
</evidence>
<accession>A0AA35GK99</accession>
<evidence type="ECO:0000313" key="2">
    <source>
        <dbReference type="EMBL" id="CAB5684199.1"/>
    </source>
</evidence>
<comment type="caution">
    <text evidence="2">The sequence shown here is derived from an EMBL/GenBank/DDBJ whole genome shotgun (WGS) entry which is preliminary data.</text>
</comment>
<evidence type="ECO:0008006" key="4">
    <source>
        <dbReference type="Google" id="ProtNLM"/>
    </source>
</evidence>
<feature type="chain" id="PRO_5041440589" description="DUF4124 domain-containing protein" evidence="1">
    <location>
        <begin position="20"/>
        <end position="218"/>
    </location>
</feature>
<feature type="signal peptide" evidence="1">
    <location>
        <begin position="1"/>
        <end position="19"/>
    </location>
</feature>
<dbReference type="Proteomes" id="UP000834458">
    <property type="component" value="Unassembled WGS sequence"/>
</dbReference>
<gene>
    <name evidence="2" type="ORF">GHA_01587</name>
</gene>
<name>A0AA35GK99_9BURK</name>
<dbReference type="AlphaFoldDB" id="A0AA35GK99"/>
<organism evidence="2 3">
    <name type="scientific">Comamonas aquatica</name>
    <dbReference type="NCBI Taxonomy" id="225991"/>
    <lineage>
        <taxon>Bacteria</taxon>
        <taxon>Pseudomonadati</taxon>
        <taxon>Pseudomonadota</taxon>
        <taxon>Betaproteobacteria</taxon>
        <taxon>Burkholderiales</taxon>
        <taxon>Comamonadaceae</taxon>
        <taxon>Comamonas</taxon>
    </lineage>
</organism>
<evidence type="ECO:0000313" key="3">
    <source>
        <dbReference type="Proteomes" id="UP000834458"/>
    </source>
</evidence>
<dbReference type="RefSeq" id="WP_239223216.1">
    <property type="nucleotide sequence ID" value="NZ_CAHPRW010000010.1"/>
</dbReference>
<keyword evidence="1" id="KW-0732">Signal</keyword>